<evidence type="ECO:0000256" key="5">
    <source>
        <dbReference type="ARBA" id="ARBA00022705"/>
    </source>
</evidence>
<feature type="domain" description="DNA polymerase III delta N-terminal" evidence="10">
    <location>
        <begin position="20"/>
        <end position="135"/>
    </location>
</feature>
<evidence type="ECO:0000256" key="1">
    <source>
        <dbReference type="ARBA" id="ARBA00012417"/>
    </source>
</evidence>
<dbReference type="GO" id="GO:0009360">
    <property type="term" value="C:DNA polymerase III complex"/>
    <property type="evidence" value="ECO:0007669"/>
    <property type="project" value="UniProtKB-UniRule"/>
</dbReference>
<dbReference type="GO" id="GO:0003677">
    <property type="term" value="F:DNA binding"/>
    <property type="evidence" value="ECO:0007669"/>
    <property type="project" value="InterPro"/>
</dbReference>
<evidence type="ECO:0000313" key="13">
    <source>
        <dbReference type="Proteomes" id="UP000253987"/>
    </source>
</evidence>
<dbReference type="Gene3D" id="1.10.8.60">
    <property type="match status" value="1"/>
</dbReference>
<name>A0A2V3ZH81_9GAMM</name>
<evidence type="ECO:0000256" key="2">
    <source>
        <dbReference type="ARBA" id="ARBA00017703"/>
    </source>
</evidence>
<dbReference type="Pfam" id="PF06144">
    <property type="entry name" value="DNA_pol3_delta"/>
    <property type="match status" value="1"/>
</dbReference>
<accession>A0A2V3ZH81</accession>
<keyword evidence="4" id="KW-0548">Nucleotidyltransferase</keyword>
<comment type="catalytic activity">
    <reaction evidence="8">
        <text>DNA(n) + a 2'-deoxyribonucleoside 5'-triphosphate = DNA(n+1) + diphosphate</text>
        <dbReference type="Rhea" id="RHEA:22508"/>
        <dbReference type="Rhea" id="RHEA-COMP:17339"/>
        <dbReference type="Rhea" id="RHEA-COMP:17340"/>
        <dbReference type="ChEBI" id="CHEBI:33019"/>
        <dbReference type="ChEBI" id="CHEBI:61560"/>
        <dbReference type="ChEBI" id="CHEBI:173112"/>
        <dbReference type="EC" id="2.7.7.7"/>
    </reaction>
</comment>
<dbReference type="Pfam" id="PF21694">
    <property type="entry name" value="DNA_pol3_delta_C"/>
    <property type="match status" value="1"/>
</dbReference>
<dbReference type="InterPro" id="IPR010372">
    <property type="entry name" value="DNA_pol3_delta_N"/>
</dbReference>
<dbReference type="InterPro" id="IPR027417">
    <property type="entry name" value="P-loop_NTPase"/>
</dbReference>
<dbReference type="PANTHER" id="PTHR34388:SF1">
    <property type="entry name" value="DNA POLYMERASE III SUBUNIT DELTA"/>
    <property type="match status" value="1"/>
</dbReference>
<dbReference type="EC" id="2.7.7.7" evidence="1 9"/>
<dbReference type="GO" id="GO:0006261">
    <property type="term" value="P:DNA-templated DNA replication"/>
    <property type="evidence" value="ECO:0007669"/>
    <property type="project" value="TreeGrafter"/>
</dbReference>
<dbReference type="AlphaFoldDB" id="A0A2V3ZH81"/>
<protein>
    <recommendedName>
        <fullName evidence="2 9">DNA polymerase III subunit delta</fullName>
        <ecNumber evidence="1 9">2.7.7.7</ecNumber>
    </recommendedName>
</protein>
<proteinExistence type="inferred from homology"/>
<dbReference type="InterPro" id="IPR048466">
    <property type="entry name" value="DNA_pol3_delta-like_C"/>
</dbReference>
<evidence type="ECO:0000256" key="6">
    <source>
        <dbReference type="ARBA" id="ARBA00022932"/>
    </source>
</evidence>
<dbReference type="EMBL" id="QFWX01000006">
    <property type="protein sequence ID" value="PXX89786.1"/>
    <property type="molecule type" value="Genomic_DNA"/>
</dbReference>
<keyword evidence="6" id="KW-0239">DNA-directed DNA polymerase</keyword>
<evidence type="ECO:0000256" key="8">
    <source>
        <dbReference type="ARBA" id="ARBA00049244"/>
    </source>
</evidence>
<reference evidence="13" key="1">
    <citation type="submission" date="2018-05" db="EMBL/GenBank/DDBJ databases">
        <authorList>
            <person name="Lu D."/>
        </authorList>
    </citation>
    <scope>NUCLEOTIDE SEQUENCE [LARGE SCALE GENOMIC DNA]</scope>
    <source>
        <strain evidence="13">F01</strain>
    </source>
</reference>
<dbReference type="PANTHER" id="PTHR34388">
    <property type="entry name" value="DNA POLYMERASE III SUBUNIT DELTA"/>
    <property type="match status" value="1"/>
</dbReference>
<keyword evidence="5" id="KW-0235">DNA replication</keyword>
<dbReference type="SUPFAM" id="SSF48019">
    <property type="entry name" value="post-AAA+ oligomerization domain-like"/>
    <property type="match status" value="1"/>
</dbReference>
<evidence type="ECO:0000313" key="12">
    <source>
        <dbReference type="EMBL" id="PXX89786.1"/>
    </source>
</evidence>
<dbReference type="GO" id="GO:0003887">
    <property type="term" value="F:DNA-directed DNA polymerase activity"/>
    <property type="evidence" value="ECO:0007669"/>
    <property type="project" value="UniProtKB-UniRule"/>
</dbReference>
<dbReference type="CDD" id="cd18138">
    <property type="entry name" value="HLD_clamp_pol_III_delta"/>
    <property type="match status" value="1"/>
</dbReference>
<evidence type="ECO:0000256" key="3">
    <source>
        <dbReference type="ARBA" id="ARBA00022679"/>
    </source>
</evidence>
<dbReference type="RefSeq" id="WP_114613998.1">
    <property type="nucleotide sequence ID" value="NZ_QFWX01000006.1"/>
</dbReference>
<dbReference type="OrthoDB" id="9770982at2"/>
<evidence type="ECO:0000256" key="7">
    <source>
        <dbReference type="ARBA" id="ARBA00034754"/>
    </source>
</evidence>
<keyword evidence="13" id="KW-1185">Reference proteome</keyword>
<keyword evidence="3" id="KW-0808">Transferase</keyword>
<evidence type="ECO:0000259" key="11">
    <source>
        <dbReference type="Pfam" id="PF21694"/>
    </source>
</evidence>
<evidence type="ECO:0000259" key="10">
    <source>
        <dbReference type="Pfam" id="PF06144"/>
    </source>
</evidence>
<evidence type="ECO:0000256" key="9">
    <source>
        <dbReference type="NCBIfam" id="TIGR01128"/>
    </source>
</evidence>
<sequence length="335" mass="37365">MKTQANQLPQLLQKGLSPVYLISGDEPLLVQECCDQIRKAARTAGFEDRVTFHADQQLDWNRVGEEFGALSLFAEKRRIEIHLPTGKLGDGRAVMESVLQNPPDDIVLLLISTRLDGAETRRKWYKELQNKGVHVPVWPIDADKFPGWLQQRARNHGLSLTRGALDILAERLEGNLLAASQELDRLALLGSGTTIDEETVEQAVQDSSRFNGFELVTELLAGRATHARKIIGVLQQEGENPLGLLTVLARDLNLTMELAIATAKRENTSGFLKKRGVFQPQRARAVEQAARRLNRRQLMAALELCSATDRAAKGFDSLPPWHYLQDMITLLARPA</sequence>
<dbReference type="Proteomes" id="UP000253987">
    <property type="component" value="Unassembled WGS sequence"/>
</dbReference>
<dbReference type="SUPFAM" id="SSF52540">
    <property type="entry name" value="P-loop containing nucleoside triphosphate hydrolases"/>
    <property type="match status" value="1"/>
</dbReference>
<dbReference type="NCBIfam" id="TIGR01128">
    <property type="entry name" value="holA"/>
    <property type="match status" value="1"/>
</dbReference>
<dbReference type="InterPro" id="IPR008921">
    <property type="entry name" value="DNA_pol3_clamp-load_cplx_C"/>
</dbReference>
<feature type="domain" description="DNA polymerase III delta subunit-like C-terminal" evidence="11">
    <location>
        <begin position="211"/>
        <end position="313"/>
    </location>
</feature>
<dbReference type="Gene3D" id="3.40.50.300">
    <property type="entry name" value="P-loop containing nucleotide triphosphate hydrolases"/>
    <property type="match status" value="1"/>
</dbReference>
<reference evidence="12 13" key="2">
    <citation type="submission" date="2018-06" db="EMBL/GenBank/DDBJ databases">
        <title>Marinobactersediminissp. nov, a moderately halophilic bacterium isolated from marine solar saltern.</title>
        <authorList>
            <person name="Zhang Y."/>
        </authorList>
    </citation>
    <scope>NUCLEOTIDE SEQUENCE [LARGE SCALE GENOMIC DNA]</scope>
    <source>
        <strain evidence="12 13">F01</strain>
    </source>
</reference>
<organism evidence="12 13">
    <name type="scientific">Marinobacter vulgaris</name>
    <dbReference type="NCBI Taxonomy" id="1928331"/>
    <lineage>
        <taxon>Bacteria</taxon>
        <taxon>Pseudomonadati</taxon>
        <taxon>Pseudomonadota</taxon>
        <taxon>Gammaproteobacteria</taxon>
        <taxon>Pseudomonadales</taxon>
        <taxon>Marinobacteraceae</taxon>
        <taxon>Marinobacter</taxon>
    </lineage>
</organism>
<dbReference type="InterPro" id="IPR005790">
    <property type="entry name" value="DNA_polIII_delta"/>
</dbReference>
<comment type="similarity">
    <text evidence="7">Belongs to the DNA polymerase HolA subunit family.</text>
</comment>
<gene>
    <name evidence="12" type="primary">holA</name>
    <name evidence="12" type="ORF">DIT71_14865</name>
</gene>
<comment type="caution">
    <text evidence="12">The sequence shown here is derived from an EMBL/GenBank/DDBJ whole genome shotgun (WGS) entry which is preliminary data.</text>
</comment>
<evidence type="ECO:0000256" key="4">
    <source>
        <dbReference type="ARBA" id="ARBA00022695"/>
    </source>
</evidence>
<dbReference type="Gene3D" id="1.20.272.10">
    <property type="match status" value="1"/>
</dbReference>